<organism evidence="3 4">
    <name type="scientific">Mycena albidolilacea</name>
    <dbReference type="NCBI Taxonomy" id="1033008"/>
    <lineage>
        <taxon>Eukaryota</taxon>
        <taxon>Fungi</taxon>
        <taxon>Dikarya</taxon>
        <taxon>Basidiomycota</taxon>
        <taxon>Agaricomycotina</taxon>
        <taxon>Agaricomycetes</taxon>
        <taxon>Agaricomycetidae</taxon>
        <taxon>Agaricales</taxon>
        <taxon>Marasmiineae</taxon>
        <taxon>Mycenaceae</taxon>
        <taxon>Mycena</taxon>
    </lineage>
</organism>
<gene>
    <name evidence="3" type="ORF">DFH08DRAFT_805033</name>
</gene>
<keyword evidence="1" id="KW-0175">Coiled coil</keyword>
<keyword evidence="4" id="KW-1185">Reference proteome</keyword>
<proteinExistence type="predicted"/>
<dbReference type="EMBL" id="JARIHO010000011">
    <property type="protein sequence ID" value="KAJ7353486.1"/>
    <property type="molecule type" value="Genomic_DNA"/>
</dbReference>
<feature type="region of interest" description="Disordered" evidence="2">
    <location>
        <begin position="368"/>
        <end position="431"/>
    </location>
</feature>
<feature type="compositionally biased region" description="Low complexity" evidence="2">
    <location>
        <begin position="368"/>
        <end position="381"/>
    </location>
</feature>
<feature type="compositionally biased region" description="Pro residues" evidence="2">
    <location>
        <begin position="496"/>
        <end position="514"/>
    </location>
</feature>
<feature type="region of interest" description="Disordered" evidence="2">
    <location>
        <begin position="584"/>
        <end position="630"/>
    </location>
</feature>
<feature type="region of interest" description="Disordered" evidence="2">
    <location>
        <begin position="719"/>
        <end position="738"/>
    </location>
</feature>
<evidence type="ECO:0000256" key="1">
    <source>
        <dbReference type="SAM" id="Coils"/>
    </source>
</evidence>
<feature type="compositionally biased region" description="Acidic residues" evidence="2">
    <location>
        <begin position="179"/>
        <end position="204"/>
    </location>
</feature>
<protein>
    <submittedName>
        <fullName evidence="3">Uncharacterized protein</fullName>
    </submittedName>
</protein>
<sequence length="738" mass="80417">MAPRGNKGHFHGEPLSFLNDFLPLYLSTAPNKKEVFWSKFFPEWDEKYPKLDSEELEEELKEEERLHKAETERVKAANQEEAKVRGHRKAVLQPYPATSMRLNELRARAADSTKLKGWFSNAKTKDKTRKVEPFRAWLAGLTALRRAPQHMQMPWMLWQHPAHGEALRSRYRKAFGKDADDEEDDVDGLDGFEKEDGDDELGEEEQAHMQAEREKDFVDRRNAYERALKGETECSTEELANSSVYASRRRHTEVVSLRALQSLCAQMKCKGILVLGEIVDGEEEEIFISMVQEGALPGHPDIDFSAWTPLRSKGLLQSFADFLVACKRAEMGHLDRLVDPAGAPANMPDTPALCAQCMGPLIPLQRPASNVPAADPAPNAAEDSLPEVHAQRGGRRKRGRKEPGEREAEDSGSQEEEDEWSGGGSDAPQQVPVSRNVLAIVHRIFTARPPALHACRPAAQAGPAGPWALYPRPSYPQYALAHPGNRCPLLRHPENRGPPLPPPPPSRAPAPVPAPVTTLPSPVNVTARTTTGREIPPSSAPRAGCAPKKDGAGDPALAALLCASGRLGPGSQERTAKLRAFGPKKTGRAITPSLPSPPSAPRGGWARDPKNGRQSSPAVPMRTAARTEQRRACHAFGAKKDGAGDPTLPALPPFPASSHRPHRRPALMWELGGMRGRGAMWGDLGEAPLCYVRPAPDPAAAPTAALLTLLCAVTDGAPRRPKRAAGRCGVGPDKYLVS</sequence>
<evidence type="ECO:0000313" key="3">
    <source>
        <dbReference type="EMBL" id="KAJ7353486.1"/>
    </source>
</evidence>
<accession>A0AAD7EV31</accession>
<comment type="caution">
    <text evidence="3">The sequence shown here is derived from an EMBL/GenBank/DDBJ whole genome shotgun (WGS) entry which is preliminary data.</text>
</comment>
<feature type="region of interest" description="Disordered" evidence="2">
    <location>
        <begin position="176"/>
        <end position="205"/>
    </location>
</feature>
<dbReference type="Proteomes" id="UP001218218">
    <property type="component" value="Unassembled WGS sequence"/>
</dbReference>
<name>A0AAD7EV31_9AGAR</name>
<feature type="coiled-coil region" evidence="1">
    <location>
        <begin position="53"/>
        <end position="80"/>
    </location>
</feature>
<reference evidence="3" key="1">
    <citation type="submission" date="2023-03" db="EMBL/GenBank/DDBJ databases">
        <title>Massive genome expansion in bonnet fungi (Mycena s.s.) driven by repeated elements and novel gene families across ecological guilds.</title>
        <authorList>
            <consortium name="Lawrence Berkeley National Laboratory"/>
            <person name="Harder C.B."/>
            <person name="Miyauchi S."/>
            <person name="Viragh M."/>
            <person name="Kuo A."/>
            <person name="Thoen E."/>
            <person name="Andreopoulos B."/>
            <person name="Lu D."/>
            <person name="Skrede I."/>
            <person name="Drula E."/>
            <person name="Henrissat B."/>
            <person name="Morin E."/>
            <person name="Kohler A."/>
            <person name="Barry K."/>
            <person name="LaButti K."/>
            <person name="Morin E."/>
            <person name="Salamov A."/>
            <person name="Lipzen A."/>
            <person name="Mereny Z."/>
            <person name="Hegedus B."/>
            <person name="Baldrian P."/>
            <person name="Stursova M."/>
            <person name="Weitz H."/>
            <person name="Taylor A."/>
            <person name="Grigoriev I.V."/>
            <person name="Nagy L.G."/>
            <person name="Martin F."/>
            <person name="Kauserud H."/>
        </authorList>
    </citation>
    <scope>NUCLEOTIDE SEQUENCE</scope>
    <source>
        <strain evidence="3">CBHHK002</strain>
    </source>
</reference>
<evidence type="ECO:0000256" key="2">
    <source>
        <dbReference type="SAM" id="MobiDB-lite"/>
    </source>
</evidence>
<dbReference type="AlphaFoldDB" id="A0AAD7EV31"/>
<feature type="region of interest" description="Disordered" evidence="2">
    <location>
        <begin position="486"/>
        <end position="549"/>
    </location>
</feature>
<evidence type="ECO:0000313" key="4">
    <source>
        <dbReference type="Proteomes" id="UP001218218"/>
    </source>
</evidence>
<feature type="compositionally biased region" description="Acidic residues" evidence="2">
    <location>
        <begin position="407"/>
        <end position="420"/>
    </location>
</feature>